<keyword evidence="8" id="KW-0732">Signal</keyword>
<dbReference type="Proteomes" id="UP000291088">
    <property type="component" value="Unassembled WGS sequence"/>
</dbReference>
<dbReference type="SUPFAM" id="SSF53056">
    <property type="entry name" value="beta-carbonic anhydrase, cab"/>
    <property type="match status" value="1"/>
</dbReference>
<proteinExistence type="inferred from homology"/>
<dbReference type="GO" id="GO:0015976">
    <property type="term" value="P:carbon utilization"/>
    <property type="evidence" value="ECO:0007669"/>
    <property type="project" value="InterPro"/>
</dbReference>
<feature type="chain" id="PRO_5020329910" description="Carbonic anhydrase" evidence="8">
    <location>
        <begin position="35"/>
        <end position="239"/>
    </location>
</feature>
<evidence type="ECO:0000313" key="10">
    <source>
        <dbReference type="Proteomes" id="UP000291088"/>
    </source>
</evidence>
<dbReference type="SMART" id="SM00947">
    <property type="entry name" value="Pro_CA"/>
    <property type="match status" value="1"/>
</dbReference>
<protein>
    <recommendedName>
        <fullName evidence="2 7">Carbonic anhydrase</fullName>
        <ecNumber evidence="2 7">4.2.1.1</ecNumber>
    </recommendedName>
    <alternativeName>
        <fullName evidence="7">Carbonate dehydratase</fullName>
    </alternativeName>
</protein>
<evidence type="ECO:0000313" key="9">
    <source>
        <dbReference type="EMBL" id="RYC15572.1"/>
    </source>
</evidence>
<evidence type="ECO:0000256" key="3">
    <source>
        <dbReference type="ARBA" id="ARBA00022833"/>
    </source>
</evidence>
<dbReference type="CDD" id="cd03378">
    <property type="entry name" value="beta_CA_cladeC"/>
    <property type="match status" value="1"/>
</dbReference>
<dbReference type="GO" id="GO:0004089">
    <property type="term" value="F:carbonate dehydratase activity"/>
    <property type="evidence" value="ECO:0007669"/>
    <property type="project" value="UniProtKB-UniRule"/>
</dbReference>
<name>A0A4V1RR93_9HYPH</name>
<sequence>MCDLCPVNATRLSRRGLLLGGAALAGMAAMTPKAAWSQAAAPQNAISPDAALERLMEGNARYAADTSANNDYSAGRAARVNAQYPIAAILSCADARVAPELAFDQGPGDLFVVRVAGNFLNDDGLASFEYAVKYLNAPLLMVLGHSNCGAVGATIKVVKDGVTLPGHLQDMIRDIKPAVETAEKAKPADLLSASIAENVRLAAHRLETASPILSEYVTSGKVKVVGAQYDLATGKIALL</sequence>
<dbReference type="Pfam" id="PF00484">
    <property type="entry name" value="Pro_CA"/>
    <property type="match status" value="1"/>
</dbReference>
<dbReference type="AlphaFoldDB" id="A0A4V1RR93"/>
<dbReference type="InterPro" id="IPR036874">
    <property type="entry name" value="Carbonic_anhydrase_sf"/>
</dbReference>
<dbReference type="PANTHER" id="PTHR11002">
    <property type="entry name" value="CARBONIC ANHYDRASE"/>
    <property type="match status" value="1"/>
</dbReference>
<feature type="binding site" evidence="6">
    <location>
        <position position="94"/>
    </location>
    <ligand>
        <name>Zn(2+)</name>
        <dbReference type="ChEBI" id="CHEBI:29105"/>
    </ligand>
</feature>
<feature type="signal peptide" evidence="8">
    <location>
        <begin position="1"/>
        <end position="34"/>
    </location>
</feature>
<organism evidence="9 10">
    <name type="scientific">Ciceribacter ferrooxidans</name>
    <dbReference type="NCBI Taxonomy" id="2509717"/>
    <lineage>
        <taxon>Bacteria</taxon>
        <taxon>Pseudomonadati</taxon>
        <taxon>Pseudomonadota</taxon>
        <taxon>Alphaproteobacteria</taxon>
        <taxon>Hyphomicrobiales</taxon>
        <taxon>Rhizobiaceae</taxon>
        <taxon>Ciceribacter</taxon>
    </lineage>
</organism>
<dbReference type="GO" id="GO:0008270">
    <property type="term" value="F:zinc ion binding"/>
    <property type="evidence" value="ECO:0007669"/>
    <property type="project" value="UniProtKB-UniRule"/>
</dbReference>
<accession>A0A4V1RR93</accession>
<dbReference type="InterPro" id="IPR015892">
    <property type="entry name" value="Carbonic_anhydrase_CS"/>
</dbReference>
<dbReference type="Gene3D" id="3.40.1050.10">
    <property type="entry name" value="Carbonic anhydrase"/>
    <property type="match status" value="1"/>
</dbReference>
<comment type="catalytic activity">
    <reaction evidence="5 7">
        <text>hydrogencarbonate + H(+) = CO2 + H2O</text>
        <dbReference type="Rhea" id="RHEA:10748"/>
        <dbReference type="ChEBI" id="CHEBI:15377"/>
        <dbReference type="ChEBI" id="CHEBI:15378"/>
        <dbReference type="ChEBI" id="CHEBI:16526"/>
        <dbReference type="ChEBI" id="CHEBI:17544"/>
        <dbReference type="EC" id="4.2.1.1"/>
    </reaction>
</comment>
<dbReference type="OrthoDB" id="9797527at2"/>
<evidence type="ECO:0000256" key="8">
    <source>
        <dbReference type="SAM" id="SignalP"/>
    </source>
</evidence>
<evidence type="ECO:0000256" key="5">
    <source>
        <dbReference type="ARBA" id="ARBA00048348"/>
    </source>
</evidence>
<dbReference type="InterPro" id="IPR001765">
    <property type="entry name" value="Carbonic_anhydrase"/>
</dbReference>
<dbReference type="EC" id="4.2.1.1" evidence="2 7"/>
<keyword evidence="10" id="KW-1185">Reference proteome</keyword>
<keyword evidence="6" id="KW-0479">Metal-binding</keyword>
<comment type="cofactor">
    <cofactor evidence="6">
        <name>Zn(2+)</name>
        <dbReference type="ChEBI" id="CHEBI:29105"/>
    </cofactor>
    <text evidence="6">Binds 1 zinc ion per subunit.</text>
</comment>
<feature type="binding site" evidence="6">
    <location>
        <position position="92"/>
    </location>
    <ligand>
        <name>Zn(2+)</name>
        <dbReference type="ChEBI" id="CHEBI:29105"/>
    </ligand>
</feature>
<keyword evidence="3 6" id="KW-0862">Zinc</keyword>
<dbReference type="EMBL" id="SDVB01000191">
    <property type="protein sequence ID" value="RYC15572.1"/>
    <property type="molecule type" value="Genomic_DNA"/>
</dbReference>
<evidence type="ECO:0000256" key="1">
    <source>
        <dbReference type="ARBA" id="ARBA00006217"/>
    </source>
</evidence>
<feature type="binding site" evidence="6">
    <location>
        <position position="145"/>
    </location>
    <ligand>
        <name>Zn(2+)</name>
        <dbReference type="ChEBI" id="CHEBI:29105"/>
    </ligand>
</feature>
<comment type="function">
    <text evidence="7">Reversible hydration of carbon dioxide.</text>
</comment>
<dbReference type="PROSITE" id="PS00705">
    <property type="entry name" value="PROK_CO2_ANHYDRASE_2"/>
    <property type="match status" value="1"/>
</dbReference>
<dbReference type="InterPro" id="IPR006311">
    <property type="entry name" value="TAT_signal"/>
</dbReference>
<dbReference type="PANTHER" id="PTHR11002:SF79">
    <property type="entry name" value="CARBONIC ANHYDRASE 2"/>
    <property type="match status" value="1"/>
</dbReference>
<keyword evidence="4 7" id="KW-0456">Lyase</keyword>
<feature type="binding site" evidence="6">
    <location>
        <position position="148"/>
    </location>
    <ligand>
        <name>Zn(2+)</name>
        <dbReference type="ChEBI" id="CHEBI:29105"/>
    </ligand>
</feature>
<dbReference type="RefSeq" id="WP_129331515.1">
    <property type="nucleotide sequence ID" value="NZ_SDVB01000191.1"/>
</dbReference>
<reference evidence="9 10" key="1">
    <citation type="submission" date="2019-01" db="EMBL/GenBank/DDBJ databases">
        <authorList>
            <person name="Deng T."/>
        </authorList>
    </citation>
    <scope>NUCLEOTIDE SEQUENCE [LARGE SCALE GENOMIC DNA]</scope>
    <source>
        <strain evidence="9 10">F8825</strain>
    </source>
</reference>
<evidence type="ECO:0000256" key="2">
    <source>
        <dbReference type="ARBA" id="ARBA00012925"/>
    </source>
</evidence>
<evidence type="ECO:0000256" key="4">
    <source>
        <dbReference type="ARBA" id="ARBA00023239"/>
    </source>
</evidence>
<dbReference type="PROSITE" id="PS51318">
    <property type="entry name" value="TAT"/>
    <property type="match status" value="1"/>
</dbReference>
<evidence type="ECO:0000256" key="6">
    <source>
        <dbReference type="PIRSR" id="PIRSR601765-1"/>
    </source>
</evidence>
<comment type="caution">
    <text evidence="9">The sequence shown here is derived from an EMBL/GenBank/DDBJ whole genome shotgun (WGS) entry which is preliminary data.</text>
</comment>
<evidence type="ECO:0000256" key="7">
    <source>
        <dbReference type="RuleBase" id="RU003956"/>
    </source>
</evidence>
<comment type="similarity">
    <text evidence="1 7">Belongs to the beta-class carbonic anhydrase family.</text>
</comment>
<gene>
    <name evidence="9" type="ORF">EUU22_08060</name>
</gene>